<feature type="chain" id="PRO_5023930836" evidence="1">
    <location>
        <begin position="26"/>
        <end position="262"/>
    </location>
</feature>
<proteinExistence type="predicted"/>
<name>A0A5J4YKL9_PORPP</name>
<evidence type="ECO:0000313" key="2">
    <source>
        <dbReference type="EMBL" id="KAA8491828.1"/>
    </source>
</evidence>
<dbReference type="EMBL" id="VRMN01000011">
    <property type="protein sequence ID" value="KAA8491828.1"/>
    <property type="molecule type" value="Genomic_DNA"/>
</dbReference>
<sequence>MGICSQRSKLRMILVLLLLAASALGMMGAAAQDEIPCVVLCYQRDFKCFVGTEGDCSEYECSGLIPYFLDEKTQRPEFPAGSCWYDEMDVGVCKNPDCSERLCQSSMLLNDWVLNVMSTSVGDNASCANVCAQVPGNRPCNREATAALNSPEAIVDVFEQNFYPFTCNTLGGGAYPLEAPGGIGGGCTFIRDSEAYTCESVIPGAEPEVFLSVCCCGSNCPLSSFQAQSFGGDGSLYAWHANVQPAPERAVELQDRVSKFNT</sequence>
<feature type="signal peptide" evidence="1">
    <location>
        <begin position="1"/>
        <end position="25"/>
    </location>
</feature>
<keyword evidence="3" id="KW-1185">Reference proteome</keyword>
<dbReference type="Proteomes" id="UP000324585">
    <property type="component" value="Unassembled WGS sequence"/>
</dbReference>
<accession>A0A5J4YKL9</accession>
<protein>
    <submittedName>
        <fullName evidence="2">Uncharacterized protein</fullName>
    </submittedName>
</protein>
<organism evidence="2 3">
    <name type="scientific">Porphyridium purpureum</name>
    <name type="common">Red alga</name>
    <name type="synonym">Porphyridium cruentum</name>
    <dbReference type="NCBI Taxonomy" id="35688"/>
    <lineage>
        <taxon>Eukaryota</taxon>
        <taxon>Rhodophyta</taxon>
        <taxon>Bangiophyceae</taxon>
        <taxon>Porphyridiales</taxon>
        <taxon>Porphyridiaceae</taxon>
        <taxon>Porphyridium</taxon>
    </lineage>
</organism>
<evidence type="ECO:0000313" key="3">
    <source>
        <dbReference type="Proteomes" id="UP000324585"/>
    </source>
</evidence>
<gene>
    <name evidence="2" type="ORF">FVE85_8310</name>
</gene>
<reference evidence="3" key="1">
    <citation type="journal article" date="2019" name="Nat. Commun.">
        <title>Expansion of phycobilisome linker gene families in mesophilic red algae.</title>
        <authorList>
            <person name="Lee J."/>
            <person name="Kim D."/>
            <person name="Bhattacharya D."/>
            <person name="Yoon H.S."/>
        </authorList>
    </citation>
    <scope>NUCLEOTIDE SEQUENCE [LARGE SCALE GENOMIC DNA]</scope>
    <source>
        <strain evidence="3">CCMP 1328</strain>
    </source>
</reference>
<keyword evidence="1" id="KW-0732">Signal</keyword>
<comment type="caution">
    <text evidence="2">The sequence shown here is derived from an EMBL/GenBank/DDBJ whole genome shotgun (WGS) entry which is preliminary data.</text>
</comment>
<dbReference type="AlphaFoldDB" id="A0A5J4YKL9"/>
<evidence type="ECO:0000256" key="1">
    <source>
        <dbReference type="SAM" id="SignalP"/>
    </source>
</evidence>